<proteinExistence type="predicted"/>
<keyword evidence="2 5" id="KW-0768">Sushi</keyword>
<evidence type="ECO:0000256" key="4">
    <source>
        <dbReference type="ARBA" id="ARBA00023157"/>
    </source>
</evidence>
<sequence>MDLRVLRLWAVVLFLSAAVNTAKSQKCDPPNIPHGYAVLEQNTNSHDTLLYYGCEQGFVTEEGSWWATVTCHKGQWSSLPECVEESSCFDLEIANANFTKISFVKNKGKERIRCNDGYKDKKQNAMAYCENGKWTKVPVCEKIDSWCGPPPQIPHALSSRDDANATCQYGQWEFLPSCREKPTHQSSSQWLQTLLDHQTTNSNNLLTIQVMATHTVLLS</sequence>
<dbReference type="PROSITE" id="PS50923">
    <property type="entry name" value="SUSHI"/>
    <property type="match status" value="1"/>
</dbReference>
<dbReference type="PANTHER" id="PTHR45785:SF2">
    <property type="entry name" value="COMPLEMENT FACTOR H-RELATED"/>
    <property type="match status" value="1"/>
</dbReference>
<feature type="chain" id="PRO_5043676528" description="Sushi domain-containing protein" evidence="6">
    <location>
        <begin position="25"/>
        <end position="219"/>
    </location>
</feature>
<comment type="caution">
    <text evidence="8">The sequence shown here is derived from an EMBL/GenBank/DDBJ whole genome shotgun (WGS) entry which is preliminary data.</text>
</comment>
<protein>
    <recommendedName>
        <fullName evidence="7">Sushi domain-containing protein</fullName>
    </recommendedName>
</protein>
<keyword evidence="9" id="KW-1185">Reference proteome</keyword>
<dbReference type="InterPro" id="IPR000436">
    <property type="entry name" value="Sushi_SCR_CCP_dom"/>
</dbReference>
<keyword evidence="3 6" id="KW-0732">Signal</keyword>
<accession>A0AAW0PZL7</accession>
<dbReference type="InterPro" id="IPR051503">
    <property type="entry name" value="ComplSys_Reg/VirEntry_Med"/>
</dbReference>
<evidence type="ECO:0000259" key="7">
    <source>
        <dbReference type="PROSITE" id="PS50923"/>
    </source>
</evidence>
<evidence type="ECO:0000256" key="6">
    <source>
        <dbReference type="SAM" id="SignalP"/>
    </source>
</evidence>
<evidence type="ECO:0000256" key="2">
    <source>
        <dbReference type="ARBA" id="ARBA00022659"/>
    </source>
</evidence>
<dbReference type="PANTHER" id="PTHR45785">
    <property type="entry name" value="COMPLEMENT FACTOR H-RELATED"/>
    <property type="match status" value="1"/>
</dbReference>
<evidence type="ECO:0000256" key="3">
    <source>
        <dbReference type="ARBA" id="ARBA00022729"/>
    </source>
</evidence>
<dbReference type="AlphaFoldDB" id="A0AAW0PZL7"/>
<comment type="caution">
    <text evidence="5">Lacks conserved residue(s) required for the propagation of feature annotation.</text>
</comment>
<evidence type="ECO:0000313" key="9">
    <source>
        <dbReference type="Proteomes" id="UP001460270"/>
    </source>
</evidence>
<dbReference type="Gene3D" id="2.10.70.10">
    <property type="entry name" value="Complement Module, domain 1"/>
    <property type="match status" value="2"/>
</dbReference>
<comment type="subcellular location">
    <subcellularLocation>
        <location evidence="1">Virion</location>
    </subcellularLocation>
</comment>
<dbReference type="SUPFAM" id="SSF57535">
    <property type="entry name" value="Complement control module/SCR domain"/>
    <property type="match status" value="2"/>
</dbReference>
<dbReference type="Proteomes" id="UP001460270">
    <property type="component" value="Unassembled WGS sequence"/>
</dbReference>
<feature type="domain" description="Sushi" evidence="7">
    <location>
        <begin position="25"/>
        <end position="84"/>
    </location>
</feature>
<keyword evidence="4" id="KW-1015">Disulfide bond</keyword>
<name>A0AAW0PZL7_9GOBI</name>
<dbReference type="EMBL" id="JBBPFD010000001">
    <property type="protein sequence ID" value="KAK7944829.1"/>
    <property type="molecule type" value="Genomic_DNA"/>
</dbReference>
<evidence type="ECO:0000256" key="1">
    <source>
        <dbReference type="ARBA" id="ARBA00004328"/>
    </source>
</evidence>
<evidence type="ECO:0000256" key="5">
    <source>
        <dbReference type="PROSITE-ProRule" id="PRU00302"/>
    </source>
</evidence>
<reference evidence="9" key="1">
    <citation type="submission" date="2024-04" db="EMBL/GenBank/DDBJ databases">
        <title>Salinicola lusitanus LLJ914,a marine bacterium isolated from the Okinawa Trough.</title>
        <authorList>
            <person name="Li J."/>
        </authorList>
    </citation>
    <scope>NUCLEOTIDE SEQUENCE [LARGE SCALE GENOMIC DNA]</scope>
</reference>
<gene>
    <name evidence="8" type="ORF">WMY93_000557</name>
</gene>
<dbReference type="SMART" id="SM00032">
    <property type="entry name" value="CCP"/>
    <property type="match status" value="2"/>
</dbReference>
<dbReference type="InterPro" id="IPR035976">
    <property type="entry name" value="Sushi/SCR/CCP_sf"/>
</dbReference>
<feature type="signal peptide" evidence="6">
    <location>
        <begin position="1"/>
        <end position="24"/>
    </location>
</feature>
<dbReference type="Pfam" id="PF00084">
    <property type="entry name" value="Sushi"/>
    <property type="match status" value="1"/>
</dbReference>
<dbReference type="CDD" id="cd00033">
    <property type="entry name" value="CCP"/>
    <property type="match status" value="1"/>
</dbReference>
<evidence type="ECO:0000313" key="8">
    <source>
        <dbReference type="EMBL" id="KAK7944829.1"/>
    </source>
</evidence>
<organism evidence="8 9">
    <name type="scientific">Mugilogobius chulae</name>
    <name type="common">yellowstripe goby</name>
    <dbReference type="NCBI Taxonomy" id="88201"/>
    <lineage>
        <taxon>Eukaryota</taxon>
        <taxon>Metazoa</taxon>
        <taxon>Chordata</taxon>
        <taxon>Craniata</taxon>
        <taxon>Vertebrata</taxon>
        <taxon>Euteleostomi</taxon>
        <taxon>Actinopterygii</taxon>
        <taxon>Neopterygii</taxon>
        <taxon>Teleostei</taxon>
        <taxon>Neoteleostei</taxon>
        <taxon>Acanthomorphata</taxon>
        <taxon>Gobiaria</taxon>
        <taxon>Gobiiformes</taxon>
        <taxon>Gobioidei</taxon>
        <taxon>Gobiidae</taxon>
        <taxon>Gobionellinae</taxon>
        <taxon>Mugilogobius</taxon>
    </lineage>
</organism>